<comment type="function">
    <text evidence="11">Catalyzes the ATP-dependent amination of UTP to CTP with either L-glutamine or ammonia as the source of nitrogen. Regulates intracellular CTP levels through interactions with the four ribonucleotide triphosphates.</text>
</comment>
<sequence>MFSLNNLYEGVFVIMTKYIFVTGGVVSSIGKGIVAASLGRLLKNRGLKVTIQKFDPYINVDPGTMSPYQHGEVFVTDDGAETDLDLGHYERFIDINLNKYSNVTTGKIYSEVLRKERKGEYLGATVQVIPHITNEIKEKIMRAAKMTDSDIIITEVGGTVGDIESLPFLEALRQMKADVGADNVMYIHTTLIPYLKAAGEMKTKPTQHSVKELRSLGIQPNILVVRTELPVSQNTKNKLAQFCDVAPEAVIESRDVETLYSIPLALQAQNMDQIVCDHLKLDVPQADMEDWRALEEKVLNLKKKTTIALVGKYVELPDAYLSVVESLKHAGFAFDSDIDINWVDSQNVTAENVDELLGEADGILVPGGFGDRGIEGKIEAIRYAREKDVPFLGICLGMQMACVEFARNVVGLEDAGSAETNPDITNNIIDLMADQENIENLGGTLRLGLYPCKLKKGSVTAQAYGEQEVVQERHRHRYEFNNKYRQLFEDNGLVFSGVSPDNRLVEIVEIPEKKFFVGCQFHPELISRPNRPQLLIKGFVGAALENQK</sequence>
<keyword evidence="3 11" id="KW-0436">Ligase</keyword>
<feature type="binding site" evidence="11">
    <location>
        <position position="419"/>
    </location>
    <ligand>
        <name>L-glutamine</name>
        <dbReference type="ChEBI" id="CHEBI:58359"/>
    </ligand>
</feature>
<comment type="catalytic activity">
    <reaction evidence="11">
        <text>UTP + NH4(+) + ATP = CTP + ADP + phosphate + 2 H(+)</text>
        <dbReference type="Rhea" id="RHEA:16597"/>
        <dbReference type="ChEBI" id="CHEBI:15378"/>
        <dbReference type="ChEBI" id="CHEBI:28938"/>
        <dbReference type="ChEBI" id="CHEBI:30616"/>
        <dbReference type="ChEBI" id="CHEBI:37563"/>
        <dbReference type="ChEBI" id="CHEBI:43474"/>
        <dbReference type="ChEBI" id="CHEBI:46398"/>
        <dbReference type="ChEBI" id="CHEBI:456216"/>
    </reaction>
</comment>
<feature type="binding site" evidence="11">
    <location>
        <position position="85"/>
    </location>
    <ligand>
        <name>ATP</name>
        <dbReference type="ChEBI" id="CHEBI:30616"/>
    </ligand>
</feature>
<comment type="miscellaneous">
    <text evidence="11">CTPSs have evolved a hybrid strategy for distinguishing between UTP and CTP. The overlapping regions of the product feedback inhibitory and substrate sites recognize a common feature in both compounds, the triphosphate moiety. To differentiate isosteric substrate and product pyrimidine rings, an additional pocket far from the expected kinase/ligase catalytic site, specifically recognizes the cytosine and ribose portions of the product inhibitor.</text>
</comment>
<evidence type="ECO:0000256" key="5">
    <source>
        <dbReference type="ARBA" id="ARBA00022741"/>
    </source>
</evidence>
<keyword evidence="8 11" id="KW-0315">Glutamine amidotransferase</keyword>
<dbReference type="SUPFAM" id="SSF52317">
    <property type="entry name" value="Class I glutamine amidotransferase-like"/>
    <property type="match status" value="1"/>
</dbReference>
<feature type="binding site" evidence="11">
    <location>
        <begin position="202"/>
        <end position="207"/>
    </location>
    <ligand>
        <name>CTP</name>
        <dbReference type="ChEBI" id="CHEBI:37563"/>
        <note>allosteric inhibitor</note>
    </ligand>
</feature>
<dbReference type="FunFam" id="3.40.50.300:FF:000009">
    <property type="entry name" value="CTP synthase"/>
    <property type="match status" value="1"/>
</dbReference>
<dbReference type="GO" id="GO:0003883">
    <property type="term" value="F:CTP synthase activity"/>
    <property type="evidence" value="ECO:0007669"/>
    <property type="project" value="UniProtKB-UniRule"/>
</dbReference>
<keyword evidence="7 11" id="KW-0460">Magnesium</keyword>
<dbReference type="CDD" id="cd01746">
    <property type="entry name" value="GATase1_CTP_Synthase"/>
    <property type="match status" value="1"/>
</dbReference>
<dbReference type="FunFam" id="3.40.50.880:FF:000002">
    <property type="entry name" value="CTP synthase"/>
    <property type="match status" value="1"/>
</dbReference>
<evidence type="ECO:0000313" key="16">
    <source>
        <dbReference type="Proteomes" id="UP000195141"/>
    </source>
</evidence>
<dbReference type="UniPathway" id="UPA00159">
    <property type="reaction ID" value="UER00277"/>
</dbReference>
<dbReference type="AlphaFoldDB" id="A0A242KCR2"/>
<feature type="binding site" evidence="11">
    <location>
        <position position="85"/>
    </location>
    <ligand>
        <name>Mg(2+)</name>
        <dbReference type="ChEBI" id="CHEBI:18420"/>
    </ligand>
</feature>
<keyword evidence="6 11" id="KW-0067">ATP-binding</keyword>
<keyword evidence="4 11" id="KW-0479">Metal-binding</keyword>
<evidence type="ECO:0000256" key="10">
    <source>
        <dbReference type="ARBA" id="ARBA00047781"/>
    </source>
</evidence>
<reference evidence="15" key="2">
    <citation type="submission" date="2017-05" db="EMBL/GenBank/DDBJ databases">
        <authorList>
            <consortium name="The Broad Institute Genomics Platform"/>
            <consortium name="The Broad Institute Genomic Center for Infectious Diseases"/>
            <person name="Earl A."/>
            <person name="Manson A."/>
            <person name="Schwartman J."/>
            <person name="Gilmore M."/>
            <person name="Abouelleil A."/>
            <person name="Cao P."/>
            <person name="Chapman S."/>
            <person name="Cusick C."/>
            <person name="Shea T."/>
            <person name="Young S."/>
            <person name="Neafsey D."/>
            <person name="Nusbaum C."/>
            <person name="Birren B."/>
        </authorList>
    </citation>
    <scope>NUCLEOTIDE SEQUENCE</scope>
    <source>
        <strain evidence="15">9E7_DIV0242</strain>
    </source>
</reference>
<gene>
    <name evidence="11" type="primary">pyrG</name>
    <name evidence="15" type="ORF">A5888_000726</name>
    <name evidence="14" type="ORF">A5888_000756</name>
</gene>
<dbReference type="NCBIfam" id="NF003792">
    <property type="entry name" value="PRK05380.1"/>
    <property type="match status" value="1"/>
</dbReference>
<dbReference type="InterPro" id="IPR004468">
    <property type="entry name" value="CTP_synthase"/>
</dbReference>
<dbReference type="InterPro" id="IPR027417">
    <property type="entry name" value="P-loop_NTPase"/>
</dbReference>
<feature type="active site" evidence="11">
    <location>
        <position position="522"/>
    </location>
</feature>
<evidence type="ECO:0000256" key="2">
    <source>
        <dbReference type="ARBA" id="ARBA00007533"/>
    </source>
</evidence>
<dbReference type="Pfam" id="PF06418">
    <property type="entry name" value="CTP_synth_N"/>
    <property type="match status" value="1"/>
</dbReference>
<comment type="catalytic activity">
    <reaction evidence="11">
        <text>L-glutamine + H2O = L-glutamate + NH4(+)</text>
        <dbReference type="Rhea" id="RHEA:15889"/>
        <dbReference type="ChEBI" id="CHEBI:15377"/>
        <dbReference type="ChEBI" id="CHEBI:28938"/>
        <dbReference type="ChEBI" id="CHEBI:29985"/>
        <dbReference type="ChEBI" id="CHEBI:58359"/>
    </reaction>
</comment>
<comment type="pathway">
    <text evidence="1 11">Pyrimidine metabolism; CTP biosynthesis via de novo pathway; CTP from UDP: step 2/2.</text>
</comment>
<evidence type="ECO:0000259" key="12">
    <source>
        <dbReference type="Pfam" id="PF00117"/>
    </source>
</evidence>
<feature type="binding site" evidence="11">
    <location>
        <begin position="254"/>
        <end position="256"/>
    </location>
    <ligand>
        <name>ATP</name>
        <dbReference type="ChEBI" id="CHEBI:30616"/>
    </ligand>
</feature>
<keyword evidence="16" id="KW-1185">Reference proteome</keyword>
<evidence type="ECO:0000256" key="1">
    <source>
        <dbReference type="ARBA" id="ARBA00005171"/>
    </source>
</evidence>
<proteinExistence type="inferred from homology"/>
<feature type="binding site" evidence="11">
    <location>
        <position position="477"/>
    </location>
    <ligand>
        <name>L-glutamine</name>
        <dbReference type="ChEBI" id="CHEBI:58359"/>
    </ligand>
</feature>
<feature type="binding site" evidence="11">
    <location>
        <position position="27"/>
    </location>
    <ligand>
        <name>CTP</name>
        <dbReference type="ChEBI" id="CHEBI:37563"/>
        <note>allosteric inhibitor</note>
    </ligand>
</feature>
<comment type="activity regulation">
    <text evidence="11">Allosterically activated by GTP, when glutamine is the substrate; GTP has no effect on the reaction when ammonia is the substrate. The allosteric effector GTP functions by stabilizing the protein conformation that binds the tetrahedral intermediate(s) formed during glutamine hydrolysis. Inhibited by the product CTP, via allosteric rather than competitive inhibition.</text>
</comment>
<evidence type="ECO:0000259" key="13">
    <source>
        <dbReference type="Pfam" id="PF06418"/>
    </source>
</evidence>
<dbReference type="PROSITE" id="PS51273">
    <property type="entry name" value="GATASE_TYPE_1"/>
    <property type="match status" value="1"/>
</dbReference>
<dbReference type="GO" id="GO:0005829">
    <property type="term" value="C:cytosol"/>
    <property type="evidence" value="ECO:0007669"/>
    <property type="project" value="TreeGrafter"/>
</dbReference>
<comment type="similarity">
    <text evidence="2 11">Belongs to the CTP synthase family.</text>
</comment>
<feature type="binding site" evidence="11">
    <location>
        <position position="238"/>
    </location>
    <ligand>
        <name>CTP</name>
        <dbReference type="ChEBI" id="CHEBI:37563"/>
        <note>allosteric inhibitor</note>
    </ligand>
</feature>
<feature type="binding site" evidence="11">
    <location>
        <begin position="162"/>
        <end position="164"/>
    </location>
    <ligand>
        <name>CTP</name>
        <dbReference type="ChEBI" id="CHEBI:37563"/>
        <note>allosteric inhibitor</note>
    </ligand>
</feature>
<feature type="binding site" evidence="11">
    <location>
        <position position="238"/>
    </location>
    <ligand>
        <name>UTP</name>
        <dbReference type="ChEBI" id="CHEBI:46398"/>
    </ligand>
</feature>
<feature type="binding site" evidence="11">
    <location>
        <begin position="28"/>
        <end position="33"/>
    </location>
    <ligand>
        <name>ATP</name>
        <dbReference type="ChEBI" id="CHEBI:30616"/>
    </ligand>
</feature>
<dbReference type="PANTHER" id="PTHR11550">
    <property type="entry name" value="CTP SYNTHASE"/>
    <property type="match status" value="1"/>
</dbReference>
<dbReference type="NCBIfam" id="TIGR00337">
    <property type="entry name" value="PyrG"/>
    <property type="match status" value="1"/>
</dbReference>
<evidence type="ECO:0000256" key="7">
    <source>
        <dbReference type="ARBA" id="ARBA00022842"/>
    </source>
</evidence>
<feature type="binding site" evidence="11">
    <location>
        <begin position="202"/>
        <end position="207"/>
    </location>
    <ligand>
        <name>UTP</name>
        <dbReference type="ChEBI" id="CHEBI:46398"/>
    </ligand>
</feature>
<feature type="active site" description="Nucleophile; for glutamine hydrolysis" evidence="11">
    <location>
        <position position="395"/>
    </location>
</feature>
<reference evidence="15" key="3">
    <citation type="submission" date="2024-03" db="EMBL/GenBank/DDBJ databases">
        <title>The Genome Sequence of Enterococcus sp. DIV0242b.</title>
        <authorList>
            <consortium name="The Broad Institute Genomics Platform"/>
            <consortium name="The Broad Institute Microbial Omics Core"/>
            <consortium name="The Broad Institute Genomic Center for Infectious Diseases"/>
            <person name="Earl A."/>
            <person name="Manson A."/>
            <person name="Gilmore M."/>
            <person name="Schwartman J."/>
            <person name="Shea T."/>
            <person name="Abouelleil A."/>
            <person name="Cao P."/>
            <person name="Chapman S."/>
            <person name="Cusick C."/>
            <person name="Young S."/>
            <person name="Neafsey D."/>
            <person name="Nusbaum C."/>
            <person name="Birren B."/>
        </authorList>
    </citation>
    <scope>NUCLEOTIDE SEQUENCE</scope>
    <source>
        <strain evidence="15">9E7_DIV0242</strain>
    </source>
</reference>
<feature type="binding site" evidence="11">
    <location>
        <begin position="396"/>
        <end position="399"/>
    </location>
    <ligand>
        <name>L-glutamine</name>
        <dbReference type="ChEBI" id="CHEBI:58359"/>
    </ligand>
</feature>
<dbReference type="Gene3D" id="3.40.50.880">
    <property type="match status" value="1"/>
</dbReference>
<evidence type="ECO:0000256" key="3">
    <source>
        <dbReference type="ARBA" id="ARBA00022598"/>
    </source>
</evidence>
<comment type="subunit">
    <text evidence="11">Homotetramer.</text>
</comment>
<feature type="binding site" evidence="11">
    <location>
        <position position="27"/>
    </location>
    <ligand>
        <name>UTP</name>
        <dbReference type="ChEBI" id="CHEBI:46398"/>
    </ligand>
</feature>
<dbReference type="InterPro" id="IPR017456">
    <property type="entry name" value="CTP_synthase_N"/>
</dbReference>
<feature type="binding site" evidence="11">
    <location>
        <position position="68"/>
    </location>
    <ligand>
        <name>L-glutamine</name>
        <dbReference type="ChEBI" id="CHEBI:58359"/>
    </ligand>
</feature>
<dbReference type="SUPFAM" id="SSF52540">
    <property type="entry name" value="P-loop containing nucleoside triphosphate hydrolases"/>
    <property type="match status" value="1"/>
</dbReference>
<dbReference type="GO" id="GO:0042802">
    <property type="term" value="F:identical protein binding"/>
    <property type="evidence" value="ECO:0007669"/>
    <property type="project" value="TreeGrafter"/>
</dbReference>
<evidence type="ECO:0000313" key="15">
    <source>
        <dbReference type="EMBL" id="WYJ89007.1"/>
    </source>
</evidence>
<dbReference type="InterPro" id="IPR033828">
    <property type="entry name" value="GATase1_CTP_Synthase"/>
</dbReference>
<feature type="domain" description="Glutamine amidotransferase" evidence="12">
    <location>
        <begin position="316"/>
        <end position="540"/>
    </location>
</feature>
<dbReference type="HAMAP" id="MF_01227">
    <property type="entry name" value="PyrG"/>
    <property type="match status" value="1"/>
</dbReference>
<dbReference type="GO" id="GO:0005524">
    <property type="term" value="F:ATP binding"/>
    <property type="evidence" value="ECO:0007669"/>
    <property type="project" value="UniProtKB-KW"/>
</dbReference>
<accession>A0A242KCR2</accession>
<dbReference type="Proteomes" id="UP000195141">
    <property type="component" value="Chromosome"/>
</dbReference>
<evidence type="ECO:0000256" key="6">
    <source>
        <dbReference type="ARBA" id="ARBA00022840"/>
    </source>
</evidence>
<dbReference type="GO" id="GO:0044210">
    <property type="term" value="P:'de novo' CTP biosynthetic process"/>
    <property type="evidence" value="ECO:0007669"/>
    <property type="project" value="UniProtKB-UniRule"/>
</dbReference>
<evidence type="ECO:0000256" key="4">
    <source>
        <dbReference type="ARBA" id="ARBA00022723"/>
    </source>
</evidence>
<dbReference type="GO" id="GO:0019856">
    <property type="term" value="P:pyrimidine nucleobase biosynthetic process"/>
    <property type="evidence" value="ECO:0007669"/>
    <property type="project" value="TreeGrafter"/>
</dbReference>
<keyword evidence="9 11" id="KW-0665">Pyrimidine biosynthesis</keyword>
<dbReference type="EMBL" id="NGMM01000001">
    <property type="protein sequence ID" value="OTP18942.1"/>
    <property type="molecule type" value="Genomic_DNA"/>
</dbReference>
<feature type="active site" evidence="11">
    <location>
        <position position="524"/>
    </location>
</feature>
<reference evidence="14" key="1">
    <citation type="submission" date="2017-05" db="EMBL/GenBank/DDBJ databases">
        <title>The Genome Sequence of Enterococcus sp. 9E7_DIV0242.</title>
        <authorList>
            <consortium name="The Broad Institute Genomics Platform"/>
            <consortium name="The Broad Institute Genomic Center for Infectious Diseases"/>
            <person name="Earl A."/>
            <person name="Manson A."/>
            <person name="Schwartman J."/>
            <person name="Gilmore M."/>
            <person name="Abouelleil A."/>
            <person name="Cao P."/>
            <person name="Chapman S."/>
            <person name="Cusick C."/>
            <person name="Shea T."/>
            <person name="Young S."/>
            <person name="Neafsey D."/>
            <person name="Nusbaum C."/>
            <person name="Birren B."/>
        </authorList>
    </citation>
    <scope>NUCLEOTIDE SEQUENCE [LARGE SCALE GENOMIC DNA]</scope>
    <source>
        <strain evidence="14">9E7_DIV0242</strain>
    </source>
</reference>
<dbReference type="Gene3D" id="3.40.50.300">
    <property type="entry name" value="P-loop containing nucleotide triphosphate hydrolases"/>
    <property type="match status" value="1"/>
</dbReference>
<comment type="catalytic activity">
    <reaction evidence="10 11">
        <text>UTP + L-glutamine + ATP + H2O = CTP + L-glutamate + ADP + phosphate + 2 H(+)</text>
        <dbReference type="Rhea" id="RHEA:26426"/>
        <dbReference type="ChEBI" id="CHEBI:15377"/>
        <dbReference type="ChEBI" id="CHEBI:15378"/>
        <dbReference type="ChEBI" id="CHEBI:29985"/>
        <dbReference type="ChEBI" id="CHEBI:30616"/>
        <dbReference type="ChEBI" id="CHEBI:37563"/>
        <dbReference type="ChEBI" id="CHEBI:43474"/>
        <dbReference type="ChEBI" id="CHEBI:46398"/>
        <dbReference type="ChEBI" id="CHEBI:58359"/>
        <dbReference type="ChEBI" id="CHEBI:456216"/>
        <dbReference type="EC" id="6.3.4.2"/>
    </reaction>
</comment>
<dbReference type="Pfam" id="PF00117">
    <property type="entry name" value="GATase"/>
    <property type="match status" value="1"/>
</dbReference>
<dbReference type="CDD" id="cd03113">
    <property type="entry name" value="CTPS_N"/>
    <property type="match status" value="1"/>
</dbReference>
<dbReference type="GO" id="GO:0097268">
    <property type="term" value="C:cytoophidium"/>
    <property type="evidence" value="ECO:0007669"/>
    <property type="project" value="UniProtKB-ARBA"/>
</dbReference>
<organism evidence="14">
    <name type="scientific">Candidatus Enterococcus clewellii</name>
    <dbReference type="NCBI Taxonomy" id="1834193"/>
    <lineage>
        <taxon>Bacteria</taxon>
        <taxon>Bacillati</taxon>
        <taxon>Bacillota</taxon>
        <taxon>Bacilli</taxon>
        <taxon>Lactobacillales</taxon>
        <taxon>Enterococcaceae</taxon>
        <taxon>Enterococcus</taxon>
    </lineage>
</organism>
<dbReference type="InterPro" id="IPR029062">
    <property type="entry name" value="Class_I_gatase-like"/>
</dbReference>
<dbReference type="EC" id="6.3.4.2" evidence="11"/>
<dbReference type="PANTHER" id="PTHR11550:SF0">
    <property type="entry name" value="CTP SYNTHASE-RELATED"/>
    <property type="match status" value="1"/>
</dbReference>
<evidence type="ECO:0000256" key="8">
    <source>
        <dbReference type="ARBA" id="ARBA00022962"/>
    </source>
</evidence>
<protein>
    <recommendedName>
        <fullName evidence="11">CTP synthase</fullName>
        <ecNumber evidence="11">6.3.4.2</ecNumber>
    </recommendedName>
    <alternativeName>
        <fullName evidence="11">Cytidine 5'-triphosphate synthase</fullName>
    </alternativeName>
    <alternativeName>
        <fullName evidence="11">Cytidine triphosphate synthetase</fullName>
        <shortName evidence="11">CTP synthetase</shortName>
        <shortName evidence="11">CTPS</shortName>
    </alternativeName>
    <alternativeName>
        <fullName evidence="11">UTP--ammonia ligase</fullName>
    </alternativeName>
</protein>
<dbReference type="EMBL" id="CP147247">
    <property type="protein sequence ID" value="WYJ89007.1"/>
    <property type="molecule type" value="Genomic_DNA"/>
</dbReference>
<feature type="region of interest" description="Amidoligase domain" evidence="11">
    <location>
        <begin position="1"/>
        <end position="281"/>
    </location>
</feature>
<evidence type="ECO:0000256" key="11">
    <source>
        <dbReference type="HAMAP-Rule" id="MF_01227"/>
    </source>
</evidence>
<feature type="domain" description="CTP synthase N-terminal" evidence="13">
    <location>
        <begin position="17"/>
        <end position="281"/>
    </location>
</feature>
<evidence type="ECO:0000256" key="9">
    <source>
        <dbReference type="ARBA" id="ARBA00022975"/>
    </source>
</evidence>
<evidence type="ECO:0000313" key="14">
    <source>
        <dbReference type="EMBL" id="OTP18942.1"/>
    </source>
</evidence>
<name>A0A242KCR2_9ENTE</name>
<keyword evidence="5 11" id="KW-0547">Nucleotide-binding</keyword>
<dbReference type="GO" id="GO:0046872">
    <property type="term" value="F:metal ion binding"/>
    <property type="evidence" value="ECO:0007669"/>
    <property type="project" value="UniProtKB-KW"/>
</dbReference>
<feature type="binding site" evidence="11">
    <location>
        <position position="155"/>
    </location>
    <ligand>
        <name>Mg(2+)</name>
        <dbReference type="ChEBI" id="CHEBI:18420"/>
    </ligand>
</feature>
<dbReference type="InterPro" id="IPR017926">
    <property type="entry name" value="GATASE"/>
</dbReference>
<feature type="binding site" evidence="11">
    <location>
        <position position="368"/>
    </location>
    <ligand>
        <name>L-glutamine</name>
        <dbReference type="ChEBI" id="CHEBI:58359"/>
    </ligand>
</feature>